<evidence type="ECO:0000313" key="4">
    <source>
        <dbReference type="Proteomes" id="UP000006322"/>
    </source>
</evidence>
<keyword evidence="2" id="KW-0812">Transmembrane</keyword>
<feature type="region of interest" description="Disordered" evidence="1">
    <location>
        <begin position="526"/>
        <end position="555"/>
    </location>
</feature>
<feature type="transmembrane region" description="Helical" evidence="2">
    <location>
        <begin position="162"/>
        <end position="179"/>
    </location>
</feature>
<organism evidence="3 4">
    <name type="scientific">Paraglaciecola polaris LMG 21857</name>
    <dbReference type="NCBI Taxonomy" id="1129793"/>
    <lineage>
        <taxon>Bacteria</taxon>
        <taxon>Pseudomonadati</taxon>
        <taxon>Pseudomonadota</taxon>
        <taxon>Gammaproteobacteria</taxon>
        <taxon>Alteromonadales</taxon>
        <taxon>Alteromonadaceae</taxon>
        <taxon>Paraglaciecola</taxon>
    </lineage>
</organism>
<dbReference type="AlphaFoldDB" id="K7A9Y4"/>
<proteinExistence type="predicted"/>
<comment type="caution">
    <text evidence="3">The sequence shown here is derived from an EMBL/GenBank/DDBJ whole genome shotgun (WGS) entry which is preliminary data.</text>
</comment>
<accession>K7A9Y4</accession>
<name>K7A9Y4_9ALTE</name>
<keyword evidence="4" id="KW-1185">Reference proteome</keyword>
<evidence type="ECO:0000256" key="1">
    <source>
        <dbReference type="SAM" id="MobiDB-lite"/>
    </source>
</evidence>
<dbReference type="Proteomes" id="UP000006322">
    <property type="component" value="Unassembled WGS sequence"/>
</dbReference>
<feature type="compositionally biased region" description="Basic and acidic residues" evidence="1">
    <location>
        <begin position="526"/>
        <end position="554"/>
    </location>
</feature>
<keyword evidence="2" id="KW-1133">Transmembrane helix</keyword>
<keyword evidence="2" id="KW-0472">Membrane</keyword>
<dbReference type="EMBL" id="BAER01000033">
    <property type="protein sequence ID" value="GAC32210.1"/>
    <property type="molecule type" value="Genomic_DNA"/>
</dbReference>
<evidence type="ECO:0000313" key="3">
    <source>
        <dbReference type="EMBL" id="GAC32210.1"/>
    </source>
</evidence>
<dbReference type="RefSeq" id="WP_007104009.1">
    <property type="nucleotide sequence ID" value="NZ_BAER01000033.1"/>
</dbReference>
<sequence length="789" mass="88703">MKGKPLLPAQRLHALKRALQKSKQRQLFQHMLQCNPLLFVLALLSCLLLSQVYSQWPIYAQYTLLLCAPVFIFVLGFVRPSYRQITYANLAKDLNRRFSTLEESCALLFMVEDNTSSLGLTPEQSLTSLQRLQFNRSANALDNLIHTKDVDLAARYPLKVPIFINIATGLVCFILWYFVAGNPQSWIGQSEHASLNGQANSTSVKADRLASIITAQLDVTPPPYALGINGYTTHQTHALDAQVLAGSQATWRIDLSARQSQYSLKFSDNDSLALTQNADGIFTGSKVIHRSSVYQVLDEKQRVVAVHTLMVTADEAPKITFIAPQATITEIPSYAEGTKPVVYTQALIKDDFALGKVEIIASVAKGSGESVKFRDSVFTFDTVQSIAGEQVYNKSWDLVALGMAPGDELYFSIRAWDNRQPDPQLSRSSSKIVRWLDEDTETVFSEGTLVDNMPAYFKSQRQIIIDTKALIANEAILNDPEFKQTSGELGIAQADLKHKYGQFVGDEISGIVHTMEGGANTEQFDQDNHEEHADDEKEDEHKEHSAHSKPDAMDKSGYQTAIEQFGHAHGETDVAIFKTQDTIEQNPRVMMKRAIGYMWQAESQLRLNRPQDALPHEEQALLWLNRAKKAERIYVKRLGFEPPPVSEKRRYQGKLDDIENNVQQHPTVQNDSNIQALQRLIALLNAPMQSTMPFNNDELAILQDANSRLQNMLDEDPNVIRILALLAQIESAKQRHPTSCELCAERLQAQLWQLLPPAQSSPAQLRRPYSNTQPAIKHYAEFLRIKEHP</sequence>
<protein>
    <recommendedName>
        <fullName evidence="5">DUF4175 domain-containing protein</fullName>
    </recommendedName>
</protein>
<feature type="transmembrane region" description="Helical" evidence="2">
    <location>
        <begin position="59"/>
        <end position="78"/>
    </location>
</feature>
<dbReference type="STRING" id="1129793.GPLA_1296"/>
<feature type="transmembrane region" description="Helical" evidence="2">
    <location>
        <begin position="32"/>
        <end position="53"/>
    </location>
</feature>
<reference evidence="4" key="1">
    <citation type="journal article" date="2014" name="Environ. Microbiol.">
        <title>Comparative genomics of the marine bacterial genus Glaciecola reveals the high degree of genomic diversity and genomic characteristic for cold adaptation.</title>
        <authorList>
            <person name="Qin Q.L."/>
            <person name="Xie B.B."/>
            <person name="Yu Y."/>
            <person name="Shu Y.L."/>
            <person name="Rong J.C."/>
            <person name="Zhang Y.J."/>
            <person name="Zhao D.L."/>
            <person name="Chen X.L."/>
            <person name="Zhang X.Y."/>
            <person name="Chen B."/>
            <person name="Zhou B.C."/>
            <person name="Zhang Y.Z."/>
        </authorList>
    </citation>
    <scope>NUCLEOTIDE SEQUENCE [LARGE SCALE GENOMIC DNA]</scope>
    <source>
        <strain evidence="4">LMG 21857</strain>
    </source>
</reference>
<dbReference type="OrthoDB" id="780137at2"/>
<evidence type="ECO:0008006" key="5">
    <source>
        <dbReference type="Google" id="ProtNLM"/>
    </source>
</evidence>
<evidence type="ECO:0000256" key="2">
    <source>
        <dbReference type="SAM" id="Phobius"/>
    </source>
</evidence>
<gene>
    <name evidence="3" type="ORF">GPLA_1296</name>
</gene>